<evidence type="ECO:0000313" key="2">
    <source>
        <dbReference type="Proteomes" id="UP000037510"/>
    </source>
</evidence>
<organism evidence="1 2">
    <name type="scientific">Operophtera brumata</name>
    <name type="common">Winter moth</name>
    <name type="synonym">Phalaena brumata</name>
    <dbReference type="NCBI Taxonomy" id="104452"/>
    <lineage>
        <taxon>Eukaryota</taxon>
        <taxon>Metazoa</taxon>
        <taxon>Ecdysozoa</taxon>
        <taxon>Arthropoda</taxon>
        <taxon>Hexapoda</taxon>
        <taxon>Insecta</taxon>
        <taxon>Pterygota</taxon>
        <taxon>Neoptera</taxon>
        <taxon>Endopterygota</taxon>
        <taxon>Lepidoptera</taxon>
        <taxon>Glossata</taxon>
        <taxon>Ditrysia</taxon>
        <taxon>Geometroidea</taxon>
        <taxon>Geometridae</taxon>
        <taxon>Larentiinae</taxon>
        <taxon>Operophtera</taxon>
    </lineage>
</organism>
<dbReference type="AlphaFoldDB" id="A0A0L7L4W5"/>
<evidence type="ECO:0000313" key="1">
    <source>
        <dbReference type="EMBL" id="KOB70533.1"/>
    </source>
</evidence>
<dbReference type="Proteomes" id="UP000037510">
    <property type="component" value="Unassembled WGS sequence"/>
</dbReference>
<dbReference type="EMBL" id="JTDY01002892">
    <property type="protein sequence ID" value="KOB70533.1"/>
    <property type="molecule type" value="Genomic_DNA"/>
</dbReference>
<gene>
    <name evidence="1" type="ORF">OBRU01_08649</name>
</gene>
<feature type="non-terminal residue" evidence="1">
    <location>
        <position position="1"/>
    </location>
</feature>
<name>A0A0L7L4W5_OPEBR</name>
<protein>
    <submittedName>
        <fullName evidence="1">Odorant binding protein</fullName>
    </submittedName>
</protein>
<feature type="non-terminal residue" evidence="1">
    <location>
        <position position="91"/>
    </location>
</feature>
<keyword evidence="2" id="KW-1185">Reference proteome</keyword>
<accession>A0A0L7L4W5</accession>
<proteinExistence type="predicted"/>
<sequence length="91" mass="10461">LGNSEPLLECSNPKLPGPVSTLQVYIHSFTTEHHNRVKLIFYECNDVQCVFEKSGFLTGNTLNKEAYRNHLLQWSESHKDWSKAVEKAIKD</sequence>
<reference evidence="1 2" key="1">
    <citation type="journal article" date="2015" name="Genome Biol. Evol.">
        <title>The genome of winter moth (Operophtera brumata) provides a genomic perspective on sexual dimorphism and phenology.</title>
        <authorList>
            <person name="Derks M.F."/>
            <person name="Smit S."/>
            <person name="Salis L."/>
            <person name="Schijlen E."/>
            <person name="Bossers A."/>
            <person name="Mateman C."/>
            <person name="Pijl A.S."/>
            <person name="de Ridder D."/>
            <person name="Groenen M.A."/>
            <person name="Visser M.E."/>
            <person name="Megens H.J."/>
        </authorList>
    </citation>
    <scope>NUCLEOTIDE SEQUENCE [LARGE SCALE GENOMIC DNA]</scope>
    <source>
        <strain evidence="1">WM2013NL</strain>
        <tissue evidence="1">Head and thorax</tissue>
    </source>
</reference>
<comment type="caution">
    <text evidence="1">The sequence shown here is derived from an EMBL/GenBank/DDBJ whole genome shotgun (WGS) entry which is preliminary data.</text>
</comment>